<feature type="transmembrane region" description="Helical" evidence="10">
    <location>
        <begin position="99"/>
        <end position="119"/>
    </location>
</feature>
<evidence type="ECO:0000256" key="2">
    <source>
        <dbReference type="ARBA" id="ARBA00022475"/>
    </source>
</evidence>
<keyword evidence="10" id="KW-0479">Metal-binding</keyword>
<feature type="transmembrane region" description="Helical" evidence="10">
    <location>
        <begin position="32"/>
        <end position="52"/>
    </location>
</feature>
<gene>
    <name evidence="10" type="primary">fluC</name>
    <name evidence="10" type="synonym">crcB</name>
    <name evidence="11" type="ORF">JOC48_001478</name>
</gene>
<dbReference type="Proteomes" id="UP001296943">
    <property type="component" value="Unassembled WGS sequence"/>
</dbReference>
<evidence type="ECO:0000256" key="1">
    <source>
        <dbReference type="ARBA" id="ARBA00004651"/>
    </source>
</evidence>
<reference evidence="11 12" key="1">
    <citation type="submission" date="2021-01" db="EMBL/GenBank/DDBJ databases">
        <title>Genomic Encyclopedia of Type Strains, Phase IV (KMG-IV): sequencing the most valuable type-strain genomes for metagenomic binning, comparative biology and taxonomic classification.</title>
        <authorList>
            <person name="Goeker M."/>
        </authorList>
    </citation>
    <scope>NUCLEOTIDE SEQUENCE [LARGE SCALE GENOMIC DNA]</scope>
    <source>
        <strain evidence="11 12">DSM 23711</strain>
    </source>
</reference>
<sequence length="120" mass="13241">MAFFFVAFGGLIGSIARYIISSHWNSKKYPFGTFIVNSSGSILLGILVALRINNPENDWVSLLVGIGFCGSFTTFSTFSKETIEMLFSKNYKQAFLYTFSSFAVSIFFVSIILVLTGAIS</sequence>
<feature type="transmembrane region" description="Helical" evidence="10">
    <location>
        <begin position="59"/>
        <end position="79"/>
    </location>
</feature>
<evidence type="ECO:0000256" key="9">
    <source>
        <dbReference type="ARBA" id="ARBA00049940"/>
    </source>
</evidence>
<evidence type="ECO:0000256" key="8">
    <source>
        <dbReference type="ARBA" id="ARBA00035585"/>
    </source>
</evidence>
<keyword evidence="3 10" id="KW-0812">Transmembrane</keyword>
<comment type="subcellular location">
    <subcellularLocation>
        <location evidence="1 10">Cell membrane</location>
        <topology evidence="1 10">Multi-pass membrane protein</topology>
    </subcellularLocation>
</comment>
<evidence type="ECO:0000313" key="11">
    <source>
        <dbReference type="EMBL" id="MBM7570998.1"/>
    </source>
</evidence>
<feature type="binding site" evidence="10">
    <location>
        <position position="70"/>
    </location>
    <ligand>
        <name>Na(+)</name>
        <dbReference type="ChEBI" id="CHEBI:29101"/>
        <note>structural</note>
    </ligand>
</feature>
<keyword evidence="4 10" id="KW-1133">Transmembrane helix</keyword>
<comment type="function">
    <text evidence="9 10">Fluoride-specific ion channel. Important for reducing fluoride concentration in the cell, thus reducing its toxicity.</text>
</comment>
<evidence type="ECO:0000256" key="7">
    <source>
        <dbReference type="ARBA" id="ARBA00035120"/>
    </source>
</evidence>
<keyword evidence="12" id="KW-1185">Reference proteome</keyword>
<organism evidence="11 12">
    <name type="scientific">Aquibacillus albus</name>
    <dbReference type="NCBI Taxonomy" id="1168171"/>
    <lineage>
        <taxon>Bacteria</taxon>
        <taxon>Bacillati</taxon>
        <taxon>Bacillota</taxon>
        <taxon>Bacilli</taxon>
        <taxon>Bacillales</taxon>
        <taxon>Bacillaceae</taxon>
        <taxon>Aquibacillus</taxon>
    </lineage>
</organism>
<evidence type="ECO:0000256" key="5">
    <source>
        <dbReference type="ARBA" id="ARBA00023136"/>
    </source>
</evidence>
<evidence type="ECO:0000313" key="12">
    <source>
        <dbReference type="Proteomes" id="UP001296943"/>
    </source>
</evidence>
<accession>A0ABS2MYW7</accession>
<comment type="catalytic activity">
    <reaction evidence="8">
        <text>fluoride(in) = fluoride(out)</text>
        <dbReference type="Rhea" id="RHEA:76159"/>
        <dbReference type="ChEBI" id="CHEBI:17051"/>
    </reaction>
    <physiologicalReaction direction="left-to-right" evidence="8">
        <dbReference type="Rhea" id="RHEA:76160"/>
    </physiologicalReaction>
</comment>
<dbReference type="Pfam" id="PF02537">
    <property type="entry name" value="CRCB"/>
    <property type="match status" value="1"/>
</dbReference>
<proteinExistence type="inferred from homology"/>
<evidence type="ECO:0000256" key="10">
    <source>
        <dbReference type="HAMAP-Rule" id="MF_00454"/>
    </source>
</evidence>
<dbReference type="PANTHER" id="PTHR28259">
    <property type="entry name" value="FLUORIDE EXPORT PROTEIN 1-RELATED"/>
    <property type="match status" value="1"/>
</dbReference>
<dbReference type="EMBL" id="JAFBDR010000006">
    <property type="protein sequence ID" value="MBM7570998.1"/>
    <property type="molecule type" value="Genomic_DNA"/>
</dbReference>
<dbReference type="HAMAP" id="MF_00454">
    <property type="entry name" value="FluC"/>
    <property type="match status" value="1"/>
</dbReference>
<evidence type="ECO:0000256" key="3">
    <source>
        <dbReference type="ARBA" id="ARBA00022692"/>
    </source>
</evidence>
<comment type="similarity">
    <text evidence="7 10">Belongs to the fluoride channel Fluc/FEX (TC 1.A.43) family.</text>
</comment>
<keyword evidence="10" id="KW-0406">Ion transport</keyword>
<comment type="activity regulation">
    <text evidence="10">Na(+) is not transported, but it plays an essential structural role and its presence is essential for fluoride channel function.</text>
</comment>
<dbReference type="RefSeq" id="WP_204498403.1">
    <property type="nucleotide sequence ID" value="NZ_JAFBDR010000006.1"/>
</dbReference>
<evidence type="ECO:0000256" key="6">
    <source>
        <dbReference type="ARBA" id="ARBA00023303"/>
    </source>
</evidence>
<dbReference type="InterPro" id="IPR003691">
    <property type="entry name" value="FluC"/>
</dbReference>
<dbReference type="NCBIfam" id="TIGR00494">
    <property type="entry name" value="crcB"/>
    <property type="match status" value="1"/>
</dbReference>
<keyword evidence="10" id="KW-0813">Transport</keyword>
<keyword evidence="2 10" id="KW-1003">Cell membrane</keyword>
<feature type="binding site" evidence="10">
    <location>
        <position position="73"/>
    </location>
    <ligand>
        <name>Na(+)</name>
        <dbReference type="ChEBI" id="CHEBI:29101"/>
        <note>structural</note>
    </ligand>
</feature>
<dbReference type="PANTHER" id="PTHR28259:SF1">
    <property type="entry name" value="FLUORIDE EXPORT PROTEIN 1-RELATED"/>
    <property type="match status" value="1"/>
</dbReference>
<keyword evidence="5 10" id="KW-0472">Membrane</keyword>
<protein>
    <recommendedName>
        <fullName evidence="10">Fluoride-specific ion channel FluC</fullName>
    </recommendedName>
</protein>
<comment type="caution">
    <text evidence="11">The sequence shown here is derived from an EMBL/GenBank/DDBJ whole genome shotgun (WGS) entry which is preliminary data.</text>
</comment>
<name>A0ABS2MYW7_9BACI</name>
<keyword evidence="6 10" id="KW-0407">Ion channel</keyword>
<evidence type="ECO:0000256" key="4">
    <source>
        <dbReference type="ARBA" id="ARBA00022989"/>
    </source>
</evidence>
<keyword evidence="10" id="KW-0915">Sodium</keyword>